<dbReference type="Pfam" id="PF01812">
    <property type="entry name" value="5-FTHF_cyc-lig"/>
    <property type="match status" value="1"/>
</dbReference>
<name>A0A2U3E1G0_PURLI</name>
<evidence type="ECO:0000256" key="2">
    <source>
        <dbReference type="ARBA" id="ARBA00022741"/>
    </source>
</evidence>
<dbReference type="PANTHER" id="PTHR23407:SF1">
    <property type="entry name" value="5-FORMYLTETRAHYDROFOLATE CYCLO-LIGASE"/>
    <property type="match status" value="1"/>
</dbReference>
<evidence type="ECO:0000313" key="7">
    <source>
        <dbReference type="EMBL" id="PWI68332.1"/>
    </source>
</evidence>
<reference evidence="7 8" key="1">
    <citation type="journal article" date="2016" name="Front. Microbiol.">
        <title>Genome and transcriptome sequences reveal the specific parasitism of the nematophagous Purpureocillium lilacinum 36-1.</title>
        <authorList>
            <person name="Xie J."/>
            <person name="Li S."/>
            <person name="Mo C."/>
            <person name="Xiao X."/>
            <person name="Peng D."/>
            <person name="Wang G."/>
            <person name="Xiao Y."/>
        </authorList>
    </citation>
    <scope>NUCLEOTIDE SEQUENCE [LARGE SCALE GENOMIC DNA]</scope>
    <source>
        <strain evidence="7 8">36-1</strain>
    </source>
</reference>
<evidence type="ECO:0000256" key="1">
    <source>
        <dbReference type="ARBA" id="ARBA00010638"/>
    </source>
</evidence>
<dbReference type="InterPro" id="IPR037171">
    <property type="entry name" value="NagB/RpiA_transferase-like"/>
</dbReference>
<dbReference type="GO" id="GO:0035999">
    <property type="term" value="P:tetrahydrofolate interconversion"/>
    <property type="evidence" value="ECO:0007669"/>
    <property type="project" value="TreeGrafter"/>
</dbReference>
<dbReference type="AlphaFoldDB" id="A0A2U3E1G0"/>
<dbReference type="GO" id="GO:0030272">
    <property type="term" value="F:5-formyltetrahydrofolate cyclo-ligase activity"/>
    <property type="evidence" value="ECO:0007669"/>
    <property type="project" value="UniProtKB-EC"/>
</dbReference>
<accession>A0A2U3E1G0</accession>
<dbReference type="Proteomes" id="UP000245956">
    <property type="component" value="Unassembled WGS sequence"/>
</dbReference>
<evidence type="ECO:0000256" key="5">
    <source>
        <dbReference type="ARBA" id="ARBA00038966"/>
    </source>
</evidence>
<dbReference type="EC" id="6.3.3.2" evidence="5"/>
<dbReference type="Gene3D" id="3.40.50.10420">
    <property type="entry name" value="NagB/RpiA/CoA transferase-like"/>
    <property type="match status" value="1"/>
</dbReference>
<comment type="catalytic activity">
    <reaction evidence="4">
        <text>(6S)-5-formyl-5,6,7,8-tetrahydrofolate + ATP = (6R)-5,10-methenyltetrahydrofolate + ADP + phosphate</text>
        <dbReference type="Rhea" id="RHEA:10488"/>
        <dbReference type="ChEBI" id="CHEBI:30616"/>
        <dbReference type="ChEBI" id="CHEBI:43474"/>
        <dbReference type="ChEBI" id="CHEBI:57455"/>
        <dbReference type="ChEBI" id="CHEBI:57457"/>
        <dbReference type="ChEBI" id="CHEBI:456216"/>
        <dbReference type="EC" id="6.3.3.2"/>
    </reaction>
</comment>
<evidence type="ECO:0000256" key="4">
    <source>
        <dbReference type="ARBA" id="ARBA00036539"/>
    </source>
</evidence>
<dbReference type="PANTHER" id="PTHR23407">
    <property type="entry name" value="ATPASE INHIBITOR/5-FORMYLTETRAHYDROFOLATE CYCLO-LIGASE"/>
    <property type="match status" value="1"/>
</dbReference>
<dbReference type="InterPro" id="IPR002698">
    <property type="entry name" value="FTHF_cligase"/>
</dbReference>
<organism evidence="7 8">
    <name type="scientific">Purpureocillium lilacinum</name>
    <name type="common">Paecilomyces lilacinus</name>
    <dbReference type="NCBI Taxonomy" id="33203"/>
    <lineage>
        <taxon>Eukaryota</taxon>
        <taxon>Fungi</taxon>
        <taxon>Dikarya</taxon>
        <taxon>Ascomycota</taxon>
        <taxon>Pezizomycotina</taxon>
        <taxon>Sordariomycetes</taxon>
        <taxon>Hypocreomycetidae</taxon>
        <taxon>Hypocreales</taxon>
        <taxon>Ophiocordycipitaceae</taxon>
        <taxon>Purpureocillium</taxon>
    </lineage>
</organism>
<dbReference type="GO" id="GO:0005739">
    <property type="term" value="C:mitochondrion"/>
    <property type="evidence" value="ECO:0007669"/>
    <property type="project" value="TreeGrafter"/>
</dbReference>
<dbReference type="EMBL" id="LCWV01000015">
    <property type="protein sequence ID" value="PWI68332.1"/>
    <property type="molecule type" value="Genomic_DNA"/>
</dbReference>
<comment type="similarity">
    <text evidence="1">Belongs to the 5-formyltetrahydrofolate cyclo-ligase family.</text>
</comment>
<evidence type="ECO:0000313" key="8">
    <source>
        <dbReference type="Proteomes" id="UP000245956"/>
    </source>
</evidence>
<keyword evidence="2" id="KW-0547">Nucleotide-binding</keyword>
<dbReference type="GO" id="GO:0005524">
    <property type="term" value="F:ATP binding"/>
    <property type="evidence" value="ECO:0007669"/>
    <property type="project" value="UniProtKB-KW"/>
</dbReference>
<evidence type="ECO:0000256" key="6">
    <source>
        <dbReference type="SAM" id="MobiDB-lite"/>
    </source>
</evidence>
<gene>
    <name evidence="7" type="ORF">PCL_02101</name>
</gene>
<comment type="caution">
    <text evidence="7">The sequence shown here is derived from an EMBL/GenBank/DDBJ whole genome shotgun (WGS) entry which is preliminary data.</text>
</comment>
<sequence length="604" mass="66134">MTCLATRPLPASGYLPRLAAALVFKGERCVSSIPPRVTHACTHQPRAPSQTLAHVSARLPHHTSPAWLYLVVESPLHDQPLFLRVSRPTLRFGNRAEAIEHDRIVRTYIGLQGSMVVVVESAELNLSYKFTTRWCLTFVVQWYAMIVPRKVIEMSACAGTHFLMAHPPSMRISVPWAIALMFVSIKAAPAWSSVRDGEHEVVSWSSAGAMELLKAAIRERLASSGTTLSGTTALAQCMPRPCSHGHRDPGFSCCTVSDRRRESINTRAARHEVPLVPHGGPVPPRWAPYPARARNPLTCSSLYVGRHAERVCHAPCNGCSPGSIRQIAVTIVTIVSSSGTQDGRLAHRCQTAAAEPHEAAPVVGAPRVRHRSEYGPRPPPRPIPRPSLTAPDTGRNIFESLRDFKPYKDATRISIYLSMPAAEVQTDAIVRDALAAGKQVFVPYLHKSPLETPDTPARVMDMVHLRSVQDYESLTLDRWGIPSIDPATVHERQRILGGPDAQRSDAATLDLMLMPGVAFDFDEAGSVRRLGHGKGFYDFFLNRYLAKQGSSTERPPLRLYGLALTEQLLASGSGEEVPTGAHDRRLHGLVLGSGEIRQSSTSSV</sequence>
<feature type="region of interest" description="Disordered" evidence="6">
    <location>
        <begin position="352"/>
        <end position="394"/>
    </location>
</feature>
<dbReference type="SUPFAM" id="SSF100950">
    <property type="entry name" value="NagB/RpiA/CoA transferase-like"/>
    <property type="match status" value="1"/>
</dbReference>
<dbReference type="GO" id="GO:0009396">
    <property type="term" value="P:folic acid-containing compound biosynthetic process"/>
    <property type="evidence" value="ECO:0007669"/>
    <property type="project" value="TreeGrafter"/>
</dbReference>
<evidence type="ECO:0000256" key="3">
    <source>
        <dbReference type="ARBA" id="ARBA00022840"/>
    </source>
</evidence>
<keyword evidence="3" id="KW-0067">ATP-binding</keyword>
<protein>
    <recommendedName>
        <fullName evidence="5">5-formyltetrahydrofolate cyclo-ligase</fullName>
        <ecNumber evidence="5">6.3.3.2</ecNumber>
    </recommendedName>
</protein>
<proteinExistence type="inferred from homology"/>
<dbReference type="InterPro" id="IPR024185">
    <property type="entry name" value="FTHF_cligase-like_sf"/>
</dbReference>
<feature type="compositionally biased region" description="Pro residues" evidence="6">
    <location>
        <begin position="376"/>
        <end position="385"/>
    </location>
</feature>